<dbReference type="EMBL" id="JBJUIK010000009">
    <property type="protein sequence ID" value="KAL3518959.1"/>
    <property type="molecule type" value="Genomic_DNA"/>
</dbReference>
<evidence type="ECO:0000313" key="3">
    <source>
        <dbReference type="Proteomes" id="UP001630127"/>
    </source>
</evidence>
<evidence type="ECO:0000313" key="2">
    <source>
        <dbReference type="EMBL" id="KAL3518959.1"/>
    </source>
</evidence>
<dbReference type="Proteomes" id="UP001630127">
    <property type="component" value="Unassembled WGS sequence"/>
</dbReference>
<comment type="caution">
    <text evidence="2">The sequence shown here is derived from an EMBL/GenBank/DDBJ whole genome shotgun (WGS) entry which is preliminary data.</text>
</comment>
<dbReference type="AlphaFoldDB" id="A0ABD2ZIL9"/>
<evidence type="ECO:0000256" key="1">
    <source>
        <dbReference type="SAM" id="MobiDB-lite"/>
    </source>
</evidence>
<reference evidence="2 3" key="1">
    <citation type="submission" date="2024-11" db="EMBL/GenBank/DDBJ databases">
        <title>A near-complete genome assembly of Cinchona calisaya.</title>
        <authorList>
            <person name="Lian D.C."/>
            <person name="Zhao X.W."/>
            <person name="Wei L."/>
        </authorList>
    </citation>
    <scope>NUCLEOTIDE SEQUENCE [LARGE SCALE GENOMIC DNA]</scope>
    <source>
        <tissue evidence="2">Nenye</tissue>
    </source>
</reference>
<sequence length="202" mass="22323">MFVPPKGISTAIHKNETPHENVALYGNRASRPNLFHPTKGTHQNAIFHPRKTSSSNKAFYENRAPIQGMGYPLGKGLLAFHKNGALLQKAVASPKATYAQKMVFYENRPPIQKVVYPPWGTPTAPYKNGAPSQKMALYENKVSKQANPLIHFERNPAKGNGVMTSQDGQKRITRSMSKGVTIKENVQIPIEESSSEEISSPI</sequence>
<protein>
    <submittedName>
        <fullName evidence="2">Uncharacterized protein</fullName>
    </submittedName>
</protein>
<gene>
    <name evidence="2" type="ORF">ACH5RR_021548</name>
</gene>
<organism evidence="2 3">
    <name type="scientific">Cinchona calisaya</name>
    <dbReference type="NCBI Taxonomy" id="153742"/>
    <lineage>
        <taxon>Eukaryota</taxon>
        <taxon>Viridiplantae</taxon>
        <taxon>Streptophyta</taxon>
        <taxon>Embryophyta</taxon>
        <taxon>Tracheophyta</taxon>
        <taxon>Spermatophyta</taxon>
        <taxon>Magnoliopsida</taxon>
        <taxon>eudicotyledons</taxon>
        <taxon>Gunneridae</taxon>
        <taxon>Pentapetalae</taxon>
        <taxon>asterids</taxon>
        <taxon>lamiids</taxon>
        <taxon>Gentianales</taxon>
        <taxon>Rubiaceae</taxon>
        <taxon>Cinchonoideae</taxon>
        <taxon>Cinchoneae</taxon>
        <taxon>Cinchona</taxon>
    </lineage>
</organism>
<accession>A0ABD2ZIL9</accession>
<name>A0ABD2ZIL9_9GENT</name>
<proteinExistence type="predicted"/>
<keyword evidence="3" id="KW-1185">Reference proteome</keyword>
<feature type="region of interest" description="Disordered" evidence="1">
    <location>
        <begin position="155"/>
        <end position="178"/>
    </location>
</feature>